<feature type="chain" id="PRO_5037257065" description="Glycosyl hydrolases family 43" evidence="1">
    <location>
        <begin position="27"/>
        <end position="689"/>
    </location>
</feature>
<dbReference type="RefSeq" id="WP_194697789.1">
    <property type="nucleotide sequence ID" value="NZ_JADKPO010000029.1"/>
</dbReference>
<evidence type="ECO:0000313" key="3">
    <source>
        <dbReference type="Proteomes" id="UP000660668"/>
    </source>
</evidence>
<feature type="signal peptide" evidence="1">
    <location>
        <begin position="1"/>
        <end position="26"/>
    </location>
</feature>
<dbReference type="Gene3D" id="2.60.120.560">
    <property type="entry name" value="Exo-inulinase, domain 1"/>
    <property type="match status" value="1"/>
</dbReference>
<dbReference type="EMBL" id="JADKPO010000029">
    <property type="protein sequence ID" value="MBF4769641.1"/>
    <property type="molecule type" value="Genomic_DNA"/>
</dbReference>
<evidence type="ECO:0000256" key="1">
    <source>
        <dbReference type="SAM" id="SignalP"/>
    </source>
</evidence>
<organism evidence="2 3">
    <name type="scientific">Nocardioides agariphilus</name>
    <dbReference type="NCBI Taxonomy" id="433664"/>
    <lineage>
        <taxon>Bacteria</taxon>
        <taxon>Bacillati</taxon>
        <taxon>Actinomycetota</taxon>
        <taxon>Actinomycetes</taxon>
        <taxon>Propionibacteriales</taxon>
        <taxon>Nocardioidaceae</taxon>
        <taxon>Nocardioides</taxon>
    </lineage>
</organism>
<accession>A0A930VRN1</accession>
<dbReference type="Proteomes" id="UP000660668">
    <property type="component" value="Unassembled WGS sequence"/>
</dbReference>
<comment type="caution">
    <text evidence="2">The sequence shown here is derived from an EMBL/GenBank/DDBJ whole genome shotgun (WGS) entry which is preliminary data.</text>
</comment>
<dbReference type="Gene3D" id="2.115.10.20">
    <property type="entry name" value="Glycosyl hydrolase domain, family 43"/>
    <property type="match status" value="1"/>
</dbReference>
<dbReference type="InterPro" id="IPR023296">
    <property type="entry name" value="Glyco_hydro_beta-prop_sf"/>
</dbReference>
<evidence type="ECO:0008006" key="4">
    <source>
        <dbReference type="Google" id="ProtNLM"/>
    </source>
</evidence>
<keyword evidence="3" id="KW-1185">Reference proteome</keyword>
<evidence type="ECO:0000313" key="2">
    <source>
        <dbReference type="EMBL" id="MBF4769641.1"/>
    </source>
</evidence>
<gene>
    <name evidence="2" type="ORF">ISU10_17880</name>
</gene>
<dbReference type="SUPFAM" id="SSF75005">
    <property type="entry name" value="Arabinanase/levansucrase/invertase"/>
    <property type="match status" value="1"/>
</dbReference>
<keyword evidence="1" id="KW-0732">Signal</keyword>
<reference evidence="2" key="1">
    <citation type="submission" date="2020-11" db="EMBL/GenBank/DDBJ databases">
        <title>Nocardioides cynanchi sp. nov., isolated from soil of rhizosphere of Cynanchum wilfordii.</title>
        <authorList>
            <person name="Lee J.-S."/>
            <person name="Suh M.K."/>
            <person name="Kim J.-S."/>
        </authorList>
    </citation>
    <scope>NUCLEOTIDE SEQUENCE</scope>
    <source>
        <strain evidence="2">KCTC 19276</strain>
    </source>
</reference>
<proteinExistence type="predicted"/>
<dbReference type="AlphaFoldDB" id="A0A930VRN1"/>
<protein>
    <recommendedName>
        <fullName evidence="4">Glycosyl hydrolases family 43</fullName>
    </recommendedName>
</protein>
<sequence>MRRLALTATACLLLVSTTIAASPAQAQPTPVSRDEVVIEPLAGSDLYTPAKVAGYRVSPDPVISGARTWVLTCGPDEPGGPDLIWAAPTGEAPNGGRVVLGENKALLPETTGPDSSGVCDPSVAKIGAYYYLTYTGVSGSDRQVFVARSSSIEGPYAKWGGTSWGTGTPQPIARFGDPNASASGPSLVVRDNTAYLFFNTRVGGATYQTLLSTSVIGTQPSDQDTWFLRLRQPVVAIEHPESYPGLDCVGNRWPADTDVKYDAKTSRYVALTTDQEYPHSVLQAYDSADGLKFTKSVITRGDYHQGARTPGLLADATGTIRVGAPTGIAYAYSSTCGQSSVRWSGTTQALLPTGAVSGQIDGALVGGSSTISVNIKFDDNTVDSWIGVHFGKVHPGDTVNDSGYVARLRIFRTFTYRLKQLCLVKVGFGDLACGRIYDQFDQLDVLKWVNLRIVQSNGNISAFLNGDVSHGVSTTDADDPYLGGFISFATHSVSGQYSGLSAWDNVPASSQSGDWSTSSGSWNIASGTATNVATSGQTNLQDLVNGDATLPTRLGDGTYAATVSLPPGGTQTAWAGLNLTNPDMTGAWSTGGYTVFLRKNGNLGIYQAGVGQVVADTPTGRNPTAAPVRLRVLKTGANLQVYVGSSDSPFINWTDHSSSAWGIGGFGLANYTTGGATFTGVTWNGDQSR</sequence>
<name>A0A930VRN1_9ACTN</name>